<evidence type="ECO:0000313" key="1">
    <source>
        <dbReference type="EMBL" id="VFU28103.1"/>
    </source>
</evidence>
<dbReference type="AlphaFoldDB" id="A0A6N2KSP6"/>
<gene>
    <name evidence="1" type="ORF">SVIM_LOCUS90996</name>
</gene>
<protein>
    <submittedName>
        <fullName evidence="1">Uncharacterized protein</fullName>
    </submittedName>
</protein>
<proteinExistence type="predicted"/>
<dbReference type="EMBL" id="CAADRP010000435">
    <property type="protein sequence ID" value="VFU28103.1"/>
    <property type="molecule type" value="Genomic_DNA"/>
</dbReference>
<name>A0A6N2KSP6_SALVM</name>
<organism evidence="1">
    <name type="scientific">Salix viminalis</name>
    <name type="common">Common osier</name>
    <name type="synonym">Basket willow</name>
    <dbReference type="NCBI Taxonomy" id="40686"/>
    <lineage>
        <taxon>Eukaryota</taxon>
        <taxon>Viridiplantae</taxon>
        <taxon>Streptophyta</taxon>
        <taxon>Embryophyta</taxon>
        <taxon>Tracheophyta</taxon>
        <taxon>Spermatophyta</taxon>
        <taxon>Magnoliopsida</taxon>
        <taxon>eudicotyledons</taxon>
        <taxon>Gunneridae</taxon>
        <taxon>Pentapetalae</taxon>
        <taxon>rosids</taxon>
        <taxon>fabids</taxon>
        <taxon>Malpighiales</taxon>
        <taxon>Salicaceae</taxon>
        <taxon>Saliceae</taxon>
        <taxon>Salix</taxon>
    </lineage>
</organism>
<sequence>MLLMPSIATTRRIQLRQAACLAEQHNLPPLIQHKLHRRSTQSRLLRLLQQPSLVDHQQHYGVPGTDRRAQLSHLCFLQPTAPLFRSWYCRVTCCYKTSLSAWKFSLSLPSMRWQLP</sequence>
<reference evidence="1" key="1">
    <citation type="submission" date="2019-03" db="EMBL/GenBank/DDBJ databases">
        <authorList>
            <person name="Mank J."/>
            <person name="Almeida P."/>
        </authorList>
    </citation>
    <scope>NUCLEOTIDE SEQUENCE</scope>
    <source>
        <strain evidence="1">78183</strain>
    </source>
</reference>
<accession>A0A6N2KSP6</accession>